<keyword evidence="2" id="KW-1185">Reference proteome</keyword>
<dbReference type="Proteomes" id="UP001153331">
    <property type="component" value="Unassembled WGS sequence"/>
</dbReference>
<gene>
    <name evidence="1" type="ORF">OPT61_g820</name>
</gene>
<proteinExistence type="predicted"/>
<comment type="caution">
    <text evidence="1">The sequence shown here is derived from an EMBL/GenBank/DDBJ whole genome shotgun (WGS) entry which is preliminary data.</text>
</comment>
<evidence type="ECO:0000313" key="1">
    <source>
        <dbReference type="EMBL" id="KAJ8118142.1"/>
    </source>
</evidence>
<organism evidence="1 2">
    <name type="scientific">Boeremia exigua</name>
    <dbReference type="NCBI Taxonomy" id="749465"/>
    <lineage>
        <taxon>Eukaryota</taxon>
        <taxon>Fungi</taxon>
        <taxon>Dikarya</taxon>
        <taxon>Ascomycota</taxon>
        <taxon>Pezizomycotina</taxon>
        <taxon>Dothideomycetes</taxon>
        <taxon>Pleosporomycetidae</taxon>
        <taxon>Pleosporales</taxon>
        <taxon>Pleosporineae</taxon>
        <taxon>Didymellaceae</taxon>
        <taxon>Boeremia</taxon>
    </lineage>
</organism>
<evidence type="ECO:0000313" key="2">
    <source>
        <dbReference type="Proteomes" id="UP001153331"/>
    </source>
</evidence>
<name>A0ACC2ISQ2_9PLEO</name>
<sequence>MASEGPAEGTAEGLSTAEFALLIVAGIISGSLFLWSSYHLIQIHLVPYWSRPQIWTLTPLPRQQDEGQVGDDTTSSSAIPLQEIAIHSSSRQSTSQQARYLSTFLELPTEIRMQIYSYLLPDNEPTAVSRALRGTCHKVNHEVKDEVRRTFERHMSLLQRFASEGTPFVTFSYSTETYHVDILFELPSVPLQQSLSPFVSPFGLDRIPIAMDMVLLQFVVQLPRDTRSLTVTLKPHEQQQSNQVFETYMNDFWTVLYENTVEDLKANCISDGTIDLRRITVLCARPVTMALQVRYRQFHCILNWINVTGITFWSAQVNRLQSDVVLDSSQWHSKIVHAVLRRLRPTVQMYFRSRQD</sequence>
<accession>A0ACC2ISQ2</accession>
<protein>
    <submittedName>
        <fullName evidence="1">Uncharacterized protein</fullName>
    </submittedName>
</protein>
<reference evidence="1" key="1">
    <citation type="submission" date="2022-11" db="EMBL/GenBank/DDBJ databases">
        <title>Genome Sequence of Boeremia exigua.</title>
        <authorList>
            <person name="Buettner E."/>
        </authorList>
    </citation>
    <scope>NUCLEOTIDE SEQUENCE</scope>
    <source>
        <strain evidence="1">CU02</strain>
    </source>
</reference>
<dbReference type="EMBL" id="JAPHNI010000028">
    <property type="protein sequence ID" value="KAJ8118142.1"/>
    <property type="molecule type" value="Genomic_DNA"/>
</dbReference>